<gene>
    <name evidence="2" type="ORF">QE152_g20780</name>
</gene>
<comment type="caution">
    <text evidence="2">The sequence shown here is derived from an EMBL/GenBank/DDBJ whole genome shotgun (WGS) entry which is preliminary data.</text>
</comment>
<keyword evidence="3" id="KW-1185">Reference proteome</keyword>
<dbReference type="Proteomes" id="UP001458880">
    <property type="component" value="Unassembled WGS sequence"/>
</dbReference>
<dbReference type="AlphaFoldDB" id="A0AAW1KPS2"/>
<accession>A0AAW1KPS2</accession>
<organism evidence="2 3">
    <name type="scientific">Popillia japonica</name>
    <name type="common">Japanese beetle</name>
    <dbReference type="NCBI Taxonomy" id="7064"/>
    <lineage>
        <taxon>Eukaryota</taxon>
        <taxon>Metazoa</taxon>
        <taxon>Ecdysozoa</taxon>
        <taxon>Arthropoda</taxon>
        <taxon>Hexapoda</taxon>
        <taxon>Insecta</taxon>
        <taxon>Pterygota</taxon>
        <taxon>Neoptera</taxon>
        <taxon>Endopterygota</taxon>
        <taxon>Coleoptera</taxon>
        <taxon>Polyphaga</taxon>
        <taxon>Scarabaeiformia</taxon>
        <taxon>Scarabaeidae</taxon>
        <taxon>Rutelinae</taxon>
        <taxon>Popillia</taxon>
    </lineage>
</organism>
<sequence>MEFAHNSHVVREYIDERFQASLAHNSHVVREYIDERFQASLIGRAGPVRRPPRSLGITPPRLLPLGQHQERGLQAGTN</sequence>
<reference evidence="2 3" key="1">
    <citation type="journal article" date="2024" name="BMC Genomics">
        <title>De novo assembly and annotation of Popillia japonica's genome with initial clues to its potential as an invasive pest.</title>
        <authorList>
            <person name="Cucini C."/>
            <person name="Boschi S."/>
            <person name="Funari R."/>
            <person name="Cardaioli E."/>
            <person name="Iannotti N."/>
            <person name="Marturano G."/>
            <person name="Paoli F."/>
            <person name="Bruttini M."/>
            <person name="Carapelli A."/>
            <person name="Frati F."/>
            <person name="Nardi F."/>
        </authorList>
    </citation>
    <scope>NUCLEOTIDE SEQUENCE [LARGE SCALE GENOMIC DNA]</scope>
    <source>
        <strain evidence="2">DMR45628</strain>
    </source>
</reference>
<evidence type="ECO:0000256" key="1">
    <source>
        <dbReference type="SAM" id="MobiDB-lite"/>
    </source>
</evidence>
<name>A0AAW1KPS2_POPJA</name>
<evidence type="ECO:0000313" key="2">
    <source>
        <dbReference type="EMBL" id="KAK9721692.1"/>
    </source>
</evidence>
<feature type="region of interest" description="Disordered" evidence="1">
    <location>
        <begin position="50"/>
        <end position="78"/>
    </location>
</feature>
<evidence type="ECO:0000313" key="3">
    <source>
        <dbReference type="Proteomes" id="UP001458880"/>
    </source>
</evidence>
<protein>
    <submittedName>
        <fullName evidence="2">Uncharacterized protein</fullName>
    </submittedName>
</protein>
<proteinExistence type="predicted"/>
<dbReference type="EMBL" id="JASPKY010000196">
    <property type="protein sequence ID" value="KAK9721692.1"/>
    <property type="molecule type" value="Genomic_DNA"/>
</dbReference>